<dbReference type="InterPro" id="IPR039445">
    <property type="entry name" value="DauR-like_HTH"/>
</dbReference>
<gene>
    <name evidence="3" type="ORF">SAMN05660299_02361</name>
</gene>
<keyword evidence="3" id="KW-0238">DNA-binding</keyword>
<evidence type="ECO:0000313" key="4">
    <source>
        <dbReference type="Proteomes" id="UP000199309"/>
    </source>
</evidence>
<dbReference type="EMBL" id="FNHQ01000031">
    <property type="protein sequence ID" value="SDN22622.1"/>
    <property type="molecule type" value="Genomic_DNA"/>
</dbReference>
<evidence type="ECO:0000259" key="1">
    <source>
        <dbReference type="Pfam" id="PF08348"/>
    </source>
</evidence>
<dbReference type="OrthoDB" id="9796595at2"/>
<dbReference type="InterPro" id="IPR013559">
    <property type="entry name" value="YheO"/>
</dbReference>
<organism evidence="3 4">
    <name type="scientific">Megasphaera paucivorans</name>
    <dbReference type="NCBI Taxonomy" id="349095"/>
    <lineage>
        <taxon>Bacteria</taxon>
        <taxon>Bacillati</taxon>
        <taxon>Bacillota</taxon>
        <taxon>Negativicutes</taxon>
        <taxon>Veillonellales</taxon>
        <taxon>Veillonellaceae</taxon>
        <taxon>Megasphaera</taxon>
    </lineage>
</organism>
<feature type="domain" description="YheO-like" evidence="1">
    <location>
        <begin position="5"/>
        <end position="117"/>
    </location>
</feature>
<dbReference type="RefSeq" id="WP_091652196.1">
    <property type="nucleotide sequence ID" value="NZ_FNHQ01000031.1"/>
</dbReference>
<protein>
    <submittedName>
        <fullName evidence="3">Predicted transcriptional regulator YheO, contains PAS and DNA-binding HTH domains</fullName>
    </submittedName>
</protein>
<dbReference type="GO" id="GO:0003677">
    <property type="term" value="F:DNA binding"/>
    <property type="evidence" value="ECO:0007669"/>
    <property type="project" value="UniProtKB-KW"/>
</dbReference>
<accession>A0A1G9ZMB6</accession>
<keyword evidence="4" id="KW-1185">Reference proteome</keyword>
<proteinExistence type="predicted"/>
<dbReference type="PANTHER" id="PTHR35568:SF1">
    <property type="entry name" value="TRANSCRIPTIONAL REGULATOR DAUR"/>
    <property type="match status" value="1"/>
</dbReference>
<dbReference type="Pfam" id="PF08348">
    <property type="entry name" value="PAS_6"/>
    <property type="match status" value="1"/>
</dbReference>
<reference evidence="3 4" key="1">
    <citation type="submission" date="2016-10" db="EMBL/GenBank/DDBJ databases">
        <authorList>
            <person name="de Groot N.N."/>
        </authorList>
    </citation>
    <scope>NUCLEOTIDE SEQUENCE [LARGE SCALE GENOMIC DNA]</scope>
    <source>
        <strain evidence="3 4">DSM 16981</strain>
    </source>
</reference>
<name>A0A1G9ZMB6_9FIRM</name>
<sequence length="227" mass="25883">MDRKLEPYIPMVDFLSKALGEYYEIVLHDLSNPKHSIIAIANGCLSGRTVGDTASGFVLRAVKYGVEQNTDYAVNYRIKNMNGHLFRSSSYYIRNDEGILQGMMCINFNITPFVDLREKLTKHIIGNEFFLDNICKSKNQNNEISNVFQHFQGSMEDVIRMMIENALAKYSVAPERLSVDERISVVHDLNDTGLFLLKGGVASLAEWLDVSEPTIYRYLGKIKRKNE</sequence>
<feature type="domain" description="Transcriptional regulator DauR-like HTH" evidence="2">
    <location>
        <begin position="159"/>
        <end position="219"/>
    </location>
</feature>
<dbReference type="Proteomes" id="UP000199309">
    <property type="component" value="Unassembled WGS sequence"/>
</dbReference>
<dbReference type="Pfam" id="PF13309">
    <property type="entry name" value="HTH_22"/>
    <property type="match status" value="1"/>
</dbReference>
<dbReference type="PANTHER" id="PTHR35568">
    <property type="entry name" value="TRANSCRIPTIONAL REGULATOR DAUR"/>
    <property type="match status" value="1"/>
</dbReference>
<dbReference type="AlphaFoldDB" id="A0A1G9ZMB6"/>
<evidence type="ECO:0000313" key="3">
    <source>
        <dbReference type="EMBL" id="SDN22622.1"/>
    </source>
</evidence>
<evidence type="ECO:0000259" key="2">
    <source>
        <dbReference type="Pfam" id="PF13309"/>
    </source>
</evidence>
<dbReference type="InterPro" id="IPR039446">
    <property type="entry name" value="DauR-like"/>
</dbReference>